<evidence type="ECO:0000256" key="3">
    <source>
        <dbReference type="ARBA" id="ARBA00023163"/>
    </source>
</evidence>
<dbReference type="InterPro" id="IPR014710">
    <property type="entry name" value="RmlC-like_jellyroll"/>
</dbReference>
<keyword evidence="2" id="KW-0238">DNA-binding</keyword>
<feature type="domain" description="Cyclic nucleotide-binding" evidence="4">
    <location>
        <begin position="14"/>
        <end position="117"/>
    </location>
</feature>
<keyword evidence="7" id="KW-1185">Reference proteome</keyword>
<dbReference type="InterPro" id="IPR036390">
    <property type="entry name" value="WH_DNA-bd_sf"/>
</dbReference>
<gene>
    <name evidence="6" type="ORF">GCM10007391_31700</name>
</gene>
<dbReference type="InterPro" id="IPR012318">
    <property type="entry name" value="HTH_CRP"/>
</dbReference>
<dbReference type="Pfam" id="PF13545">
    <property type="entry name" value="HTH_Crp_2"/>
    <property type="match status" value="1"/>
</dbReference>
<dbReference type="GO" id="GO:0003677">
    <property type="term" value="F:DNA binding"/>
    <property type="evidence" value="ECO:0007669"/>
    <property type="project" value="UniProtKB-KW"/>
</dbReference>
<evidence type="ECO:0000259" key="5">
    <source>
        <dbReference type="PROSITE" id="PS51063"/>
    </source>
</evidence>
<dbReference type="GO" id="GO:0003700">
    <property type="term" value="F:DNA-binding transcription factor activity"/>
    <property type="evidence" value="ECO:0007669"/>
    <property type="project" value="TreeGrafter"/>
</dbReference>
<sequence>MLNQYRELLSRPDWFSAMPAELQDCLFNAVRLRTVKQGQTVHEKHDKADGLYGICEGRLRVVQHSEGGREMLLTLLEPGNWFGEIAMFDDAPRTHTVYCEQDTVLAMIPRARFQHLLSAKPALYPHFTRLLCSRVRSAFQFIDASASLSLREQLIRRLLMLLGSYGQILPDATPITLNLSQESLAQMLNSSRQTVNQMLQSLQDEGLIEVRYRRITILSPAALAAGN</sequence>
<dbReference type="PANTHER" id="PTHR24567:SF74">
    <property type="entry name" value="HTH-TYPE TRANSCRIPTIONAL REGULATOR ARCR"/>
    <property type="match status" value="1"/>
</dbReference>
<evidence type="ECO:0000259" key="4">
    <source>
        <dbReference type="PROSITE" id="PS50042"/>
    </source>
</evidence>
<evidence type="ECO:0000256" key="2">
    <source>
        <dbReference type="ARBA" id="ARBA00023125"/>
    </source>
</evidence>
<keyword evidence="1" id="KW-0805">Transcription regulation</keyword>
<dbReference type="PANTHER" id="PTHR24567">
    <property type="entry name" value="CRP FAMILY TRANSCRIPTIONAL REGULATORY PROTEIN"/>
    <property type="match status" value="1"/>
</dbReference>
<dbReference type="SUPFAM" id="SSF46785">
    <property type="entry name" value="Winged helix' DNA-binding domain"/>
    <property type="match status" value="1"/>
</dbReference>
<dbReference type="PROSITE" id="PS50042">
    <property type="entry name" value="CNMP_BINDING_3"/>
    <property type="match status" value="1"/>
</dbReference>
<dbReference type="InterPro" id="IPR000595">
    <property type="entry name" value="cNMP-bd_dom"/>
</dbReference>
<evidence type="ECO:0000313" key="7">
    <source>
        <dbReference type="Proteomes" id="UP000631300"/>
    </source>
</evidence>
<organism evidence="6 7">
    <name type="scientific">Alteromonas halophila</name>
    <dbReference type="NCBI Taxonomy" id="516698"/>
    <lineage>
        <taxon>Bacteria</taxon>
        <taxon>Pseudomonadati</taxon>
        <taxon>Pseudomonadota</taxon>
        <taxon>Gammaproteobacteria</taxon>
        <taxon>Alteromonadales</taxon>
        <taxon>Alteromonadaceae</taxon>
        <taxon>Alteromonas/Salinimonas group</taxon>
        <taxon>Alteromonas</taxon>
    </lineage>
</organism>
<accession>A0A918JPI6</accession>
<dbReference type="Proteomes" id="UP000631300">
    <property type="component" value="Unassembled WGS sequence"/>
</dbReference>
<dbReference type="AlphaFoldDB" id="A0A918JPI6"/>
<dbReference type="SMART" id="SM00419">
    <property type="entry name" value="HTH_CRP"/>
    <property type="match status" value="1"/>
</dbReference>
<dbReference type="SUPFAM" id="SSF51206">
    <property type="entry name" value="cAMP-binding domain-like"/>
    <property type="match status" value="1"/>
</dbReference>
<feature type="domain" description="HTH crp-type" evidence="5">
    <location>
        <begin position="148"/>
        <end position="221"/>
    </location>
</feature>
<dbReference type="Gene3D" id="2.60.120.10">
    <property type="entry name" value="Jelly Rolls"/>
    <property type="match status" value="1"/>
</dbReference>
<evidence type="ECO:0000256" key="1">
    <source>
        <dbReference type="ARBA" id="ARBA00023015"/>
    </source>
</evidence>
<protein>
    <submittedName>
        <fullName evidence="6">Crp/Fnr family transcriptional regulator</fullName>
    </submittedName>
</protein>
<dbReference type="InterPro" id="IPR050397">
    <property type="entry name" value="Env_Response_Regulators"/>
</dbReference>
<reference evidence="6" key="2">
    <citation type="submission" date="2020-09" db="EMBL/GenBank/DDBJ databases">
        <authorList>
            <person name="Sun Q."/>
            <person name="Kim S."/>
        </authorList>
    </citation>
    <scope>NUCLEOTIDE SEQUENCE</scope>
    <source>
        <strain evidence="6">KCTC 22164</strain>
    </source>
</reference>
<dbReference type="RefSeq" id="WP_189408104.1">
    <property type="nucleotide sequence ID" value="NZ_BMXP01000011.1"/>
</dbReference>
<dbReference type="InterPro" id="IPR018490">
    <property type="entry name" value="cNMP-bd_dom_sf"/>
</dbReference>
<proteinExistence type="predicted"/>
<dbReference type="SMART" id="SM00100">
    <property type="entry name" value="cNMP"/>
    <property type="match status" value="1"/>
</dbReference>
<comment type="caution">
    <text evidence="6">The sequence shown here is derived from an EMBL/GenBank/DDBJ whole genome shotgun (WGS) entry which is preliminary data.</text>
</comment>
<name>A0A918JPI6_9ALTE</name>
<dbReference type="CDD" id="cd00038">
    <property type="entry name" value="CAP_ED"/>
    <property type="match status" value="1"/>
</dbReference>
<dbReference type="EMBL" id="BMXP01000011">
    <property type="protein sequence ID" value="GGW95116.1"/>
    <property type="molecule type" value="Genomic_DNA"/>
</dbReference>
<dbReference type="Pfam" id="PF00027">
    <property type="entry name" value="cNMP_binding"/>
    <property type="match status" value="1"/>
</dbReference>
<dbReference type="GO" id="GO:0005829">
    <property type="term" value="C:cytosol"/>
    <property type="evidence" value="ECO:0007669"/>
    <property type="project" value="TreeGrafter"/>
</dbReference>
<dbReference type="InterPro" id="IPR036388">
    <property type="entry name" value="WH-like_DNA-bd_sf"/>
</dbReference>
<dbReference type="Gene3D" id="1.10.10.10">
    <property type="entry name" value="Winged helix-like DNA-binding domain superfamily/Winged helix DNA-binding domain"/>
    <property type="match status" value="1"/>
</dbReference>
<evidence type="ECO:0000313" key="6">
    <source>
        <dbReference type="EMBL" id="GGW95116.1"/>
    </source>
</evidence>
<reference evidence="6" key="1">
    <citation type="journal article" date="2014" name="Int. J. Syst. Evol. Microbiol.">
        <title>Complete genome sequence of Corynebacterium casei LMG S-19264T (=DSM 44701T), isolated from a smear-ripened cheese.</title>
        <authorList>
            <consortium name="US DOE Joint Genome Institute (JGI-PGF)"/>
            <person name="Walter F."/>
            <person name="Albersmeier A."/>
            <person name="Kalinowski J."/>
            <person name="Ruckert C."/>
        </authorList>
    </citation>
    <scope>NUCLEOTIDE SEQUENCE</scope>
    <source>
        <strain evidence="6">KCTC 22164</strain>
    </source>
</reference>
<keyword evidence="3" id="KW-0804">Transcription</keyword>
<dbReference type="PROSITE" id="PS51063">
    <property type="entry name" value="HTH_CRP_2"/>
    <property type="match status" value="1"/>
</dbReference>